<dbReference type="RefSeq" id="WP_134674258.1">
    <property type="nucleotide sequence ID" value="NZ_SPUH01000001.1"/>
</dbReference>
<keyword evidence="1" id="KW-0732">Signal</keyword>
<proteinExistence type="predicted"/>
<keyword evidence="3" id="KW-1185">Reference proteome</keyword>
<name>A0A4Z1RMN3_9GAMM</name>
<feature type="signal peptide" evidence="1">
    <location>
        <begin position="1"/>
        <end position="23"/>
    </location>
</feature>
<dbReference type="Proteomes" id="UP000298681">
    <property type="component" value="Unassembled WGS sequence"/>
</dbReference>
<dbReference type="AlphaFoldDB" id="A0A4Z1RMN3"/>
<evidence type="ECO:0000313" key="2">
    <source>
        <dbReference type="EMBL" id="TKS54901.1"/>
    </source>
</evidence>
<sequence>MPSRSVRLLPLLLACAWPVVAPAQDTADTGHVCASTVEPAQRLACYDRAFPPPPAVQQAATARAVDAFGLPRATTPMRNPQQSAEDADPTAIDARVSSVDHAGGRRTVTLDNGQRWSVEGGIAGPLVAGDVVTIRKGALGSHLLRTPGGVSLRARRVR</sequence>
<feature type="chain" id="PRO_5021467091" description="Type IV pilus biogenesis protein PilP" evidence="1">
    <location>
        <begin position="24"/>
        <end position="158"/>
    </location>
</feature>
<accession>A0A4Z1RMN3</accession>
<evidence type="ECO:0008006" key="4">
    <source>
        <dbReference type="Google" id="ProtNLM"/>
    </source>
</evidence>
<protein>
    <recommendedName>
        <fullName evidence="4">Type IV pilus biogenesis protein PilP</fullName>
    </recommendedName>
</protein>
<dbReference type="EMBL" id="SPUH01000001">
    <property type="protein sequence ID" value="TKS54901.1"/>
    <property type="molecule type" value="Genomic_DNA"/>
</dbReference>
<gene>
    <name evidence="2" type="ORF">E4582_09090</name>
</gene>
<evidence type="ECO:0000256" key="1">
    <source>
        <dbReference type="SAM" id="SignalP"/>
    </source>
</evidence>
<reference evidence="2 3" key="1">
    <citation type="submission" date="2019-01" db="EMBL/GenBank/DDBJ databases">
        <authorList>
            <person name="Zhang S."/>
        </authorList>
    </citation>
    <scope>NUCLEOTIDE SEQUENCE [LARGE SCALE GENOMIC DNA]</scope>
    <source>
        <strain evidence="2 3">1626</strain>
    </source>
</reference>
<evidence type="ECO:0000313" key="3">
    <source>
        <dbReference type="Proteomes" id="UP000298681"/>
    </source>
</evidence>
<comment type="caution">
    <text evidence="2">The sequence shown here is derived from an EMBL/GenBank/DDBJ whole genome shotgun (WGS) entry which is preliminary data.</text>
</comment>
<organism evidence="2 3">
    <name type="scientific">Luteimonas yindakuii</name>
    <dbReference type="NCBI Taxonomy" id="2565782"/>
    <lineage>
        <taxon>Bacteria</taxon>
        <taxon>Pseudomonadati</taxon>
        <taxon>Pseudomonadota</taxon>
        <taxon>Gammaproteobacteria</taxon>
        <taxon>Lysobacterales</taxon>
        <taxon>Lysobacteraceae</taxon>
        <taxon>Luteimonas</taxon>
    </lineage>
</organism>